<organism evidence="1">
    <name type="scientific">bioreactor metagenome</name>
    <dbReference type="NCBI Taxonomy" id="1076179"/>
    <lineage>
        <taxon>unclassified sequences</taxon>
        <taxon>metagenomes</taxon>
        <taxon>ecological metagenomes</taxon>
    </lineage>
</organism>
<dbReference type="AlphaFoldDB" id="A0A645H3T0"/>
<evidence type="ECO:0000313" key="1">
    <source>
        <dbReference type="EMBL" id="MPN33691.1"/>
    </source>
</evidence>
<dbReference type="SUPFAM" id="SSF53474">
    <property type="entry name" value="alpha/beta-Hydrolases"/>
    <property type="match status" value="1"/>
</dbReference>
<dbReference type="PANTHER" id="PTHR47751">
    <property type="entry name" value="SUPERFAMILY HYDROLASE, PUTATIVE (AFU_ORTHOLOGUE AFUA_2G16580)-RELATED"/>
    <property type="match status" value="1"/>
</dbReference>
<dbReference type="Gene3D" id="3.40.50.1820">
    <property type="entry name" value="alpha/beta hydrolase"/>
    <property type="match status" value="1"/>
</dbReference>
<dbReference type="InterPro" id="IPR029058">
    <property type="entry name" value="AB_hydrolase_fold"/>
</dbReference>
<reference evidence="1" key="1">
    <citation type="submission" date="2019-08" db="EMBL/GenBank/DDBJ databases">
        <authorList>
            <person name="Kucharzyk K."/>
            <person name="Murdoch R.W."/>
            <person name="Higgins S."/>
            <person name="Loffler F."/>
        </authorList>
    </citation>
    <scope>NUCLEOTIDE SEQUENCE</scope>
</reference>
<dbReference type="PANTHER" id="PTHR47751:SF1">
    <property type="entry name" value="SUPERFAMILY HYDROLASE, PUTATIVE (AFU_ORTHOLOGUE AFUA_2G16580)-RELATED"/>
    <property type="match status" value="1"/>
</dbReference>
<protein>
    <submittedName>
        <fullName evidence="1">Uncharacterized protein</fullName>
    </submittedName>
</protein>
<gene>
    <name evidence="1" type="ORF">SDC9_181182</name>
</gene>
<dbReference type="EMBL" id="VSSQ01086317">
    <property type="protein sequence ID" value="MPN33691.1"/>
    <property type="molecule type" value="Genomic_DNA"/>
</dbReference>
<proteinExistence type="predicted"/>
<accession>A0A645H3T0</accession>
<name>A0A645H3T0_9ZZZZ</name>
<comment type="caution">
    <text evidence="1">The sequence shown here is derived from an EMBL/GenBank/DDBJ whole genome shotgun (WGS) entry which is preliminary data.</text>
</comment>
<dbReference type="InterPro" id="IPR051411">
    <property type="entry name" value="Polyketide_trans_af380"/>
</dbReference>
<sequence>MNYIETISPRPILFIIGENAHSRYFSEDAYEMAAEPKELYVVPGARHIDLYDRIDMIPFDKLESFFAKYLGKK</sequence>